<gene>
    <name evidence="1" type="ORF">T01_10383</name>
</gene>
<accession>A0A0V1BN72</accession>
<sequence length="66" mass="7070">MSEENRKIARQYTAITITTTTTITTTNTTSGKIGKALSKQASVQAVQVDVKNGVTCGQEHTETAVR</sequence>
<dbReference type="AlphaFoldDB" id="A0A0V1BN72"/>
<name>A0A0V1BN72_TRISP</name>
<keyword evidence="2" id="KW-1185">Reference proteome</keyword>
<dbReference type="EMBL" id="JYDH01000025">
    <property type="protein sequence ID" value="KRY38445.1"/>
    <property type="molecule type" value="Genomic_DNA"/>
</dbReference>
<dbReference type="InParanoid" id="A0A0V1BN72"/>
<evidence type="ECO:0000313" key="2">
    <source>
        <dbReference type="Proteomes" id="UP000054776"/>
    </source>
</evidence>
<organism evidence="1 2">
    <name type="scientific">Trichinella spiralis</name>
    <name type="common">Trichina worm</name>
    <dbReference type="NCBI Taxonomy" id="6334"/>
    <lineage>
        <taxon>Eukaryota</taxon>
        <taxon>Metazoa</taxon>
        <taxon>Ecdysozoa</taxon>
        <taxon>Nematoda</taxon>
        <taxon>Enoplea</taxon>
        <taxon>Dorylaimia</taxon>
        <taxon>Trichinellida</taxon>
        <taxon>Trichinellidae</taxon>
        <taxon>Trichinella</taxon>
    </lineage>
</organism>
<proteinExistence type="predicted"/>
<evidence type="ECO:0000313" key="1">
    <source>
        <dbReference type="EMBL" id="KRY38445.1"/>
    </source>
</evidence>
<dbReference type="Proteomes" id="UP000054776">
    <property type="component" value="Unassembled WGS sequence"/>
</dbReference>
<comment type="caution">
    <text evidence="1">The sequence shown here is derived from an EMBL/GenBank/DDBJ whole genome shotgun (WGS) entry which is preliminary data.</text>
</comment>
<protein>
    <submittedName>
        <fullName evidence="1">Uncharacterized protein</fullName>
    </submittedName>
</protein>
<reference evidence="1 2" key="1">
    <citation type="submission" date="2015-01" db="EMBL/GenBank/DDBJ databases">
        <title>Evolution of Trichinella species and genotypes.</title>
        <authorList>
            <person name="Korhonen P.K."/>
            <person name="Edoardo P."/>
            <person name="Giuseppe L.R."/>
            <person name="Gasser R.B."/>
        </authorList>
    </citation>
    <scope>NUCLEOTIDE SEQUENCE [LARGE SCALE GENOMIC DNA]</scope>
    <source>
        <strain evidence="1">ISS3</strain>
    </source>
</reference>